<protein>
    <submittedName>
        <fullName evidence="1">Uncharacterized protein</fullName>
    </submittedName>
</protein>
<name>A0AAN3A6U1_BACO1</name>
<accession>A0AAN3A6U1</accession>
<proteinExistence type="predicted"/>
<comment type="caution">
    <text evidence="1">The sequence shown here is derived from an EMBL/GenBank/DDBJ whole genome shotgun (WGS) entry which is preliminary data.</text>
</comment>
<evidence type="ECO:0000313" key="2">
    <source>
        <dbReference type="Proteomes" id="UP000005475"/>
    </source>
</evidence>
<organism evidence="1 2">
    <name type="scientific">Bacteroides ovatus (strain ATCC 8483 / DSM 1896 / JCM 5824 / BCRC 10623 / CCUG 4943 / NCTC 11153)</name>
    <dbReference type="NCBI Taxonomy" id="411476"/>
    <lineage>
        <taxon>Bacteria</taxon>
        <taxon>Pseudomonadati</taxon>
        <taxon>Bacteroidota</taxon>
        <taxon>Bacteroidia</taxon>
        <taxon>Bacteroidales</taxon>
        <taxon>Bacteroidaceae</taxon>
        <taxon>Bacteroides</taxon>
    </lineage>
</organism>
<reference evidence="2" key="2">
    <citation type="submission" date="2007-04" db="EMBL/GenBank/DDBJ databases">
        <title>Draft genome sequence of Bacteroides ovatus (ATCC 8483).</title>
        <authorList>
            <person name="Sudarsanam P."/>
            <person name="Ley R."/>
            <person name="Guruge J."/>
            <person name="Turnbaugh P.J."/>
            <person name="Mahowald M."/>
            <person name="Liep D."/>
            <person name="Gordon J."/>
        </authorList>
    </citation>
    <scope>NUCLEOTIDE SEQUENCE [LARGE SCALE GENOMIC DNA]</scope>
    <source>
        <strain evidence="2">ATCC 8483 / DSM 1896 / JCM 5824 / BCRC 10623 / CCUG 4943 / NCTC 11153</strain>
    </source>
</reference>
<dbReference type="AlphaFoldDB" id="A0AAN3A6U1"/>
<evidence type="ECO:0000313" key="1">
    <source>
        <dbReference type="EMBL" id="EDO10305.1"/>
    </source>
</evidence>
<dbReference type="EMBL" id="AAXF02000052">
    <property type="protein sequence ID" value="EDO10305.1"/>
    <property type="molecule type" value="Genomic_DNA"/>
</dbReference>
<gene>
    <name evidence="1" type="ORF">BACOVA_03751</name>
</gene>
<dbReference type="Proteomes" id="UP000005475">
    <property type="component" value="Unassembled WGS sequence"/>
</dbReference>
<sequence>MTELLHFYNNKGRSRITGTALPFSFQCDVSLFSKR</sequence>
<reference evidence="1 2" key="1">
    <citation type="submission" date="2007-03" db="EMBL/GenBank/DDBJ databases">
        <authorList>
            <person name="Fulton L."/>
            <person name="Clifton S."/>
            <person name="Fulton B."/>
            <person name="Xu J."/>
            <person name="Minx P."/>
            <person name="Pepin K.H."/>
            <person name="Johnson M."/>
            <person name="Thiruvilangam P."/>
            <person name="Bhonagiri V."/>
            <person name="Nash W.E."/>
            <person name="Mardis E.R."/>
            <person name="Wilson R.K."/>
        </authorList>
    </citation>
    <scope>NUCLEOTIDE SEQUENCE [LARGE SCALE GENOMIC DNA]</scope>
    <source>
        <strain evidence="2">ATCC 8483 / DSM 1896 / JCM 5824 / BCRC 10623 / CCUG 4943 / NCTC 11153</strain>
    </source>
</reference>